<protein>
    <submittedName>
        <fullName evidence="6">LysR family transcriptional regulator</fullName>
    </submittedName>
</protein>
<organism evidence="6 7">
    <name type="scientific">Endozoicomonas gorgoniicola</name>
    <dbReference type="NCBI Taxonomy" id="1234144"/>
    <lineage>
        <taxon>Bacteria</taxon>
        <taxon>Pseudomonadati</taxon>
        <taxon>Pseudomonadota</taxon>
        <taxon>Gammaproteobacteria</taxon>
        <taxon>Oceanospirillales</taxon>
        <taxon>Endozoicomonadaceae</taxon>
        <taxon>Endozoicomonas</taxon>
    </lineage>
</organism>
<reference evidence="6 7" key="1">
    <citation type="submission" date="2022-10" db="EMBL/GenBank/DDBJ databases">
        <title>High-quality genome sequences of two octocoral-associated bacteria, Endozoicomonas euniceicola EF212 and Endozoicomonas gorgoniicola PS125.</title>
        <authorList>
            <person name="Chiou Y.-J."/>
            <person name="Chen Y.-H."/>
        </authorList>
    </citation>
    <scope>NUCLEOTIDE SEQUENCE [LARGE SCALE GENOMIC DNA]</scope>
    <source>
        <strain evidence="6 7">PS125</strain>
    </source>
</reference>
<comment type="similarity">
    <text evidence="1">Belongs to the LysR transcriptional regulatory family.</text>
</comment>
<evidence type="ECO:0000256" key="1">
    <source>
        <dbReference type="ARBA" id="ARBA00009437"/>
    </source>
</evidence>
<dbReference type="PROSITE" id="PS50931">
    <property type="entry name" value="HTH_LYSR"/>
    <property type="match status" value="1"/>
</dbReference>
<dbReference type="Pfam" id="PF03466">
    <property type="entry name" value="LysR_substrate"/>
    <property type="match status" value="1"/>
</dbReference>
<dbReference type="InterPro" id="IPR000847">
    <property type="entry name" value="LysR_HTH_N"/>
</dbReference>
<name>A0ABT3N3Z1_9GAMM</name>
<evidence type="ECO:0000256" key="3">
    <source>
        <dbReference type="ARBA" id="ARBA00023125"/>
    </source>
</evidence>
<keyword evidence="4" id="KW-0804">Transcription</keyword>
<feature type="domain" description="HTH lysR-type" evidence="5">
    <location>
        <begin position="1"/>
        <end position="58"/>
    </location>
</feature>
<dbReference type="InterPro" id="IPR036388">
    <property type="entry name" value="WH-like_DNA-bd_sf"/>
</dbReference>
<gene>
    <name evidence="6" type="ORF">NX722_27740</name>
</gene>
<dbReference type="PANTHER" id="PTHR30126:SF91">
    <property type="entry name" value="LYSR FAMILY TRANSCRIPTIONAL REGULATOR"/>
    <property type="match status" value="1"/>
</dbReference>
<keyword evidence="3" id="KW-0238">DNA-binding</keyword>
<dbReference type="Gene3D" id="1.10.10.10">
    <property type="entry name" value="Winged helix-like DNA-binding domain superfamily/Winged helix DNA-binding domain"/>
    <property type="match status" value="1"/>
</dbReference>
<evidence type="ECO:0000256" key="4">
    <source>
        <dbReference type="ARBA" id="ARBA00023163"/>
    </source>
</evidence>
<accession>A0ABT3N3Z1</accession>
<dbReference type="SUPFAM" id="SSF53850">
    <property type="entry name" value="Periplasmic binding protein-like II"/>
    <property type="match status" value="1"/>
</dbReference>
<keyword evidence="2" id="KW-0805">Transcription regulation</keyword>
<evidence type="ECO:0000313" key="6">
    <source>
        <dbReference type="EMBL" id="MCW7556358.1"/>
    </source>
</evidence>
<dbReference type="RefSeq" id="WP_262566046.1">
    <property type="nucleotide sequence ID" value="NZ_JAPFCC010000001.1"/>
</dbReference>
<evidence type="ECO:0000313" key="7">
    <source>
        <dbReference type="Proteomes" id="UP001209854"/>
    </source>
</evidence>
<evidence type="ECO:0000259" key="5">
    <source>
        <dbReference type="PROSITE" id="PS50931"/>
    </source>
</evidence>
<dbReference type="Proteomes" id="UP001209854">
    <property type="component" value="Unassembled WGS sequence"/>
</dbReference>
<keyword evidence="7" id="KW-1185">Reference proteome</keyword>
<sequence>MKIDAVKAFMMTEETGSISEAARRMKKPRVMLSNWISALEDEWGVRLFDRAGYKPVLTDEGKSLLSVCRSLLASADMLERKVSNILQNDEKSLTFGMDHGVGQSFIIDALQELERAHPALNMTIKTGFDDELVYGVESGEIDFVYTSLVELDFSRFVCRQIGFCDFVAVCHRDHPLASYDYLQVTELYNQRQIWTRLHPSSDSRKIRMSDSFWQVSDYKTAIDLVMRGLGWTYCPKSFAIEKIRDGELVILSHPQAVYRWPVGLLWRADRQPGPVMQHLMDIITSSTFQS</sequence>
<proteinExistence type="inferred from homology"/>
<dbReference type="CDD" id="cd05466">
    <property type="entry name" value="PBP2_LTTR_substrate"/>
    <property type="match status" value="1"/>
</dbReference>
<dbReference type="SUPFAM" id="SSF46785">
    <property type="entry name" value="Winged helix' DNA-binding domain"/>
    <property type="match status" value="1"/>
</dbReference>
<comment type="caution">
    <text evidence="6">The sequence shown here is derived from an EMBL/GenBank/DDBJ whole genome shotgun (WGS) entry which is preliminary data.</text>
</comment>
<dbReference type="Pfam" id="PF00126">
    <property type="entry name" value="HTH_1"/>
    <property type="match status" value="1"/>
</dbReference>
<dbReference type="Gene3D" id="3.40.190.290">
    <property type="match status" value="1"/>
</dbReference>
<dbReference type="InterPro" id="IPR005119">
    <property type="entry name" value="LysR_subst-bd"/>
</dbReference>
<evidence type="ECO:0000256" key="2">
    <source>
        <dbReference type="ARBA" id="ARBA00023015"/>
    </source>
</evidence>
<dbReference type="EMBL" id="JAPFCC010000001">
    <property type="protein sequence ID" value="MCW7556358.1"/>
    <property type="molecule type" value="Genomic_DNA"/>
</dbReference>
<dbReference type="InterPro" id="IPR036390">
    <property type="entry name" value="WH_DNA-bd_sf"/>
</dbReference>
<dbReference type="PANTHER" id="PTHR30126">
    <property type="entry name" value="HTH-TYPE TRANSCRIPTIONAL REGULATOR"/>
    <property type="match status" value="1"/>
</dbReference>